<dbReference type="Proteomes" id="UP000009022">
    <property type="component" value="Unassembled WGS sequence"/>
</dbReference>
<keyword evidence="2" id="KW-0805">Transcription regulation</keyword>
<dbReference type="PANTHER" id="PTHR12979">
    <property type="entry name" value="CCR4-NOT TRANSCRIPTION COMPLEX SUBUNIT 10"/>
    <property type="match status" value="1"/>
</dbReference>
<sequence>MSESIKANSEDHKEGKNDRSSNGILASDDERVLAQKALLQFHSRKYEECLRTINELLEIRQNDPKVCHNLGVAQFYKSSCTKLDELTKVFDSVLIQPRYEFLPTWFSGENGEDQDSVDEFDQAALNYNKALILYFFRQYEKASDIIEGLFKIIEPLDENLACKICFLAADLSFATRQANMAGEKLAYIEKMITSSEKGSTNQHHEKSETFFTVGGGTKHGLQSESLQMKFNQMKKHNLAALYCKKAMNVNEECIQKPNDSGNINSLSAVQALNRHYELLYNIGIELLFSNRPLPGFEALIQCMQAFNTDPKYWFRIAECCISAYRMGEEEIAAKAQNKSYIVSTVVGVGQHQKTVLKPTADYSYRYLPPSHGISVANPEPSLKFALPCLKNALLLLSSVNYNNNDQAIQRNDNSRSRAKVYFSPSAAGMNAHDIIALRYAILAAIAFVSLQLGELVLALERSKELLALPSLPGLYRYLGHMYAAEALIRLNKIDEAVQHLSPETITDISCSFSTQPETTSENKTEADNISSAATRHKFPRTIESARALMFVNLASAYCLQRKPEKARKCIEQASVLRLEKEHIPGAVLISIYIELANGNVASALEVLKRQQLYPFQRNNGSKNIRNS</sequence>
<keyword evidence="5" id="KW-1185">Reference proteome</keyword>
<keyword evidence="2" id="KW-0539">Nucleus</keyword>
<evidence type="ECO:0000313" key="5">
    <source>
        <dbReference type="Proteomes" id="UP000009022"/>
    </source>
</evidence>
<dbReference type="GO" id="GO:0005737">
    <property type="term" value="C:cytoplasm"/>
    <property type="evidence" value="ECO:0007669"/>
    <property type="project" value="UniProtKB-SubCell"/>
</dbReference>
<feature type="region of interest" description="Disordered" evidence="3">
    <location>
        <begin position="1"/>
        <end position="24"/>
    </location>
</feature>
<dbReference type="PANTHER" id="PTHR12979:SF5">
    <property type="entry name" value="CCR4-NOT TRANSCRIPTION COMPLEX SUBUNIT 10"/>
    <property type="match status" value="1"/>
</dbReference>
<dbReference type="InterPro" id="IPR039740">
    <property type="entry name" value="CNOT10"/>
</dbReference>
<dbReference type="Gene3D" id="1.25.40.10">
    <property type="entry name" value="Tetratricopeptide repeat domain"/>
    <property type="match status" value="2"/>
</dbReference>
<gene>
    <name evidence="4" type="ORF">TRIADDRAFT_52629</name>
</gene>
<evidence type="ECO:0000256" key="2">
    <source>
        <dbReference type="RuleBase" id="RU367083"/>
    </source>
</evidence>
<keyword evidence="2" id="KW-0963">Cytoplasm</keyword>
<feature type="compositionally biased region" description="Basic and acidic residues" evidence="3">
    <location>
        <begin position="8"/>
        <end position="19"/>
    </location>
</feature>
<dbReference type="CTD" id="6750237"/>
<dbReference type="GeneID" id="6750237"/>
<name>B3RJH6_TRIAD</name>
<keyword evidence="2" id="KW-0810">Translation regulation</keyword>
<protein>
    <recommendedName>
        <fullName evidence="2">CCR4-NOT transcription complex subunit 10</fullName>
    </recommendedName>
</protein>
<reference evidence="4 5" key="1">
    <citation type="journal article" date="2008" name="Nature">
        <title>The Trichoplax genome and the nature of placozoans.</title>
        <authorList>
            <person name="Srivastava M."/>
            <person name="Begovic E."/>
            <person name="Chapman J."/>
            <person name="Putnam N.H."/>
            <person name="Hellsten U."/>
            <person name="Kawashima T."/>
            <person name="Kuo A."/>
            <person name="Mitros T."/>
            <person name="Salamov A."/>
            <person name="Carpenter M.L."/>
            <person name="Signorovitch A.Y."/>
            <person name="Moreno M.A."/>
            <person name="Kamm K."/>
            <person name="Grimwood J."/>
            <person name="Schmutz J."/>
            <person name="Shapiro H."/>
            <person name="Grigoriev I.V."/>
            <person name="Buss L.W."/>
            <person name="Schierwater B."/>
            <person name="Dellaporta S.L."/>
            <person name="Rokhsar D.S."/>
        </authorList>
    </citation>
    <scope>NUCLEOTIDE SEQUENCE [LARGE SCALE GENOMIC DNA]</scope>
    <source>
        <strain evidence="4 5">Grell-BS-1999</strain>
    </source>
</reference>
<comment type="function">
    <text evidence="2">Component of the CCR4-NOT complex which is one of the major cellular mRNA deadenylases and is linked to various cellular processes including bulk mRNA degradation, miRNA-mediated repression, translational repression during translational initiation and general transcription regulation.</text>
</comment>
<dbReference type="KEGG" id="tad:TRIADDRAFT_52629"/>
<dbReference type="GO" id="GO:0005634">
    <property type="term" value="C:nucleus"/>
    <property type="evidence" value="ECO:0007669"/>
    <property type="project" value="UniProtKB-SubCell"/>
</dbReference>
<dbReference type="HOGENOM" id="CLU_013100_0_0_1"/>
<proteinExistence type="inferred from homology"/>
<dbReference type="EMBL" id="DS985241">
    <property type="protein sequence ID" value="EDV29821.1"/>
    <property type="molecule type" value="Genomic_DNA"/>
</dbReference>
<dbReference type="GO" id="GO:0030014">
    <property type="term" value="C:CCR4-NOT complex"/>
    <property type="evidence" value="ECO:0000318"/>
    <property type="project" value="GO_Central"/>
</dbReference>
<dbReference type="FunCoup" id="B3RJH6">
    <property type="interactions" value="2273"/>
</dbReference>
<dbReference type="AlphaFoldDB" id="B3RJH6"/>
<accession>B3RJH6</accession>
<dbReference type="InterPro" id="IPR011990">
    <property type="entry name" value="TPR-like_helical_dom_sf"/>
</dbReference>
<evidence type="ECO:0000256" key="3">
    <source>
        <dbReference type="SAM" id="MobiDB-lite"/>
    </source>
</evidence>
<dbReference type="GO" id="GO:0031047">
    <property type="term" value="P:regulatory ncRNA-mediated gene silencing"/>
    <property type="evidence" value="ECO:0007669"/>
    <property type="project" value="UniProtKB-UniRule"/>
</dbReference>
<dbReference type="SUPFAM" id="SSF48452">
    <property type="entry name" value="TPR-like"/>
    <property type="match status" value="1"/>
</dbReference>
<dbReference type="eggNOG" id="KOG2471">
    <property type="taxonomic scope" value="Eukaryota"/>
</dbReference>
<dbReference type="SMART" id="SM00028">
    <property type="entry name" value="TPR"/>
    <property type="match status" value="2"/>
</dbReference>
<dbReference type="RefSeq" id="XP_002109023.1">
    <property type="nucleotide sequence ID" value="XM_002108987.1"/>
</dbReference>
<dbReference type="OMA" id="PECSRMY"/>
<dbReference type="GO" id="GO:0006402">
    <property type="term" value="P:mRNA catabolic process"/>
    <property type="evidence" value="ECO:0000318"/>
    <property type="project" value="GO_Central"/>
</dbReference>
<organism evidence="4 5">
    <name type="scientific">Trichoplax adhaerens</name>
    <name type="common">Trichoplax reptans</name>
    <dbReference type="NCBI Taxonomy" id="10228"/>
    <lineage>
        <taxon>Eukaryota</taxon>
        <taxon>Metazoa</taxon>
        <taxon>Placozoa</taxon>
        <taxon>Uniplacotomia</taxon>
        <taxon>Trichoplacea</taxon>
        <taxon>Trichoplacidae</taxon>
        <taxon>Trichoplax</taxon>
    </lineage>
</organism>
<dbReference type="STRING" id="10228.B3RJH6"/>
<keyword evidence="2" id="KW-0943">RNA-mediated gene silencing</keyword>
<dbReference type="PhylomeDB" id="B3RJH6"/>
<keyword evidence="2" id="KW-0804">Transcription</keyword>
<dbReference type="InParanoid" id="B3RJH6"/>
<comment type="similarity">
    <text evidence="1 2">Belongs to the CNOT10 family.</text>
</comment>
<comment type="subcellular location">
    <subcellularLocation>
        <location evidence="2">Cytoplasm</location>
    </subcellularLocation>
    <subcellularLocation>
        <location evidence="2">Nucleus</location>
    </subcellularLocation>
</comment>
<evidence type="ECO:0000313" key="4">
    <source>
        <dbReference type="EMBL" id="EDV29821.1"/>
    </source>
</evidence>
<dbReference type="GO" id="GO:0017148">
    <property type="term" value="P:negative regulation of translation"/>
    <property type="evidence" value="ECO:0000318"/>
    <property type="project" value="GO_Central"/>
</dbReference>
<dbReference type="InterPro" id="IPR019734">
    <property type="entry name" value="TPR_rpt"/>
</dbReference>
<evidence type="ECO:0000256" key="1">
    <source>
        <dbReference type="ARBA" id="ARBA00010080"/>
    </source>
</evidence>
<dbReference type="OrthoDB" id="25157at2759"/>